<keyword evidence="1 3" id="KW-0378">Hydrolase</keyword>
<organism evidence="3 4">
    <name type="scientific">Candidatus Pristimantibacillus lignocellulolyticus</name>
    <dbReference type="NCBI Taxonomy" id="2994561"/>
    <lineage>
        <taxon>Bacteria</taxon>
        <taxon>Bacillati</taxon>
        <taxon>Bacillota</taxon>
        <taxon>Bacilli</taxon>
        <taxon>Bacillales</taxon>
        <taxon>Paenibacillaceae</taxon>
        <taxon>Candidatus Pristimantibacillus</taxon>
    </lineage>
</organism>
<dbReference type="EMBL" id="CP097899">
    <property type="protein sequence ID" value="URN95312.1"/>
    <property type="molecule type" value="Genomic_DNA"/>
</dbReference>
<evidence type="ECO:0000256" key="2">
    <source>
        <dbReference type="PIRSR" id="PIRSR605754-1"/>
    </source>
</evidence>
<dbReference type="InterPro" id="IPR005754">
    <property type="entry name" value="Sortase"/>
</dbReference>
<dbReference type="KEGG" id="plig:NAG76_03370"/>
<name>A0A9J6ZHL5_9BACL</name>
<dbReference type="CDD" id="cd05826">
    <property type="entry name" value="Sortase_B"/>
    <property type="match status" value="1"/>
</dbReference>
<dbReference type="Proteomes" id="UP001056756">
    <property type="component" value="Chromosome"/>
</dbReference>
<protein>
    <submittedName>
        <fullName evidence="3">Class B sortase</fullName>
        <ecNumber evidence="3">3.4.22.71</ecNumber>
    </submittedName>
</protein>
<dbReference type="NCBIfam" id="TIGR03064">
    <property type="entry name" value="sortase_srtB"/>
    <property type="match status" value="1"/>
</dbReference>
<dbReference type="SUPFAM" id="SSF63817">
    <property type="entry name" value="Sortase"/>
    <property type="match status" value="1"/>
</dbReference>
<dbReference type="AlphaFoldDB" id="A0A9J6ZHL5"/>
<dbReference type="Pfam" id="PF04203">
    <property type="entry name" value="Sortase"/>
    <property type="match status" value="1"/>
</dbReference>
<evidence type="ECO:0000256" key="1">
    <source>
        <dbReference type="ARBA" id="ARBA00022801"/>
    </source>
</evidence>
<reference evidence="3" key="1">
    <citation type="submission" date="2022-05" db="EMBL/GenBank/DDBJ databases">
        <title>Novel bacterial taxa in a minimal lignocellulolytic consortium and its capacity to transform plastics disclosed by genome-resolved metagenomics.</title>
        <authorList>
            <person name="Rodriguez C.A.D."/>
            <person name="Diaz-Garcia L."/>
            <person name="Herrera K."/>
            <person name="Tarazona N.A."/>
            <person name="Sproer C."/>
            <person name="Overmann J."/>
            <person name="Jimenez D.J."/>
        </authorList>
    </citation>
    <scope>NUCLEOTIDE SEQUENCE</scope>
    <source>
        <strain evidence="3">MAG5</strain>
    </source>
</reference>
<accession>A0A9J6ZHL5</accession>
<sequence length="255" mass="30002">MGKIIKRVALCIVITIFLYSGYHLAQYLYDGYVSNKLNERMKQQYENVQKVQQDLNNVAQGELTEQQLKQQYRERFDQLLEINSDIVGWISIENTGINYPVVQSSDNDYYLNHNVEKQSSTRGSIFMDYRNKDVNEDIHTVIYGHHMKDGSMFGELSKYKDAAYYKEHNTITFEGLDGSTNWQIFSVYIYSPEDQFFEYEFADEQQYSTYLDKIIKKSRYDTGVEVTSEDQLITLVTCTYEVTDARFIIHAKRVQ</sequence>
<dbReference type="GO" id="GO:0016787">
    <property type="term" value="F:hydrolase activity"/>
    <property type="evidence" value="ECO:0007669"/>
    <property type="project" value="UniProtKB-KW"/>
</dbReference>
<dbReference type="InterPro" id="IPR023365">
    <property type="entry name" value="Sortase_dom-sf"/>
</dbReference>
<dbReference type="InterPro" id="IPR009835">
    <property type="entry name" value="SrtB"/>
</dbReference>
<dbReference type="EC" id="3.4.22.71" evidence="3"/>
<feature type="active site" description="Acyl-thioester intermediate" evidence="2">
    <location>
        <position position="238"/>
    </location>
</feature>
<evidence type="ECO:0000313" key="3">
    <source>
        <dbReference type="EMBL" id="URN95312.1"/>
    </source>
</evidence>
<feature type="active site" description="Proton donor/acceptor" evidence="2">
    <location>
        <position position="145"/>
    </location>
</feature>
<evidence type="ECO:0000313" key="4">
    <source>
        <dbReference type="Proteomes" id="UP001056756"/>
    </source>
</evidence>
<proteinExistence type="predicted"/>
<gene>
    <name evidence="3" type="primary">srtB</name>
    <name evidence="3" type="ORF">NAG76_03370</name>
</gene>
<dbReference type="Gene3D" id="2.40.260.10">
    <property type="entry name" value="Sortase"/>
    <property type="match status" value="1"/>
</dbReference>